<reference evidence="5 6" key="1">
    <citation type="submission" date="2012-02" db="EMBL/GenBank/DDBJ databases">
        <title>Complete genome sequence of Caldilinea aerophila DSM 14535 (= NBRC 102666).</title>
        <authorList>
            <person name="Oguchi A."/>
            <person name="Hosoyama A."/>
            <person name="Sekine M."/>
            <person name="Fukai R."/>
            <person name="Kato Y."/>
            <person name="Nakamura S."/>
            <person name="Hanada S."/>
            <person name="Yamazaki S."/>
            <person name="Fujita N."/>
        </authorList>
    </citation>
    <scope>NUCLEOTIDE SEQUENCE [LARGE SCALE GENOMIC DNA]</scope>
    <source>
        <strain evidence="6">DSM 14535 / JCM 11387 / NBRC 104270 / STL-6-O1</strain>
    </source>
</reference>
<dbReference type="AlphaFoldDB" id="I0I8H7"/>
<evidence type="ECO:0000256" key="2">
    <source>
        <dbReference type="ARBA" id="ARBA00023125"/>
    </source>
</evidence>
<dbReference type="Gene3D" id="1.10.10.10">
    <property type="entry name" value="Winged helix-like DNA-binding domain superfamily/Winged helix DNA-binding domain"/>
    <property type="match status" value="1"/>
</dbReference>
<dbReference type="InterPro" id="IPR016032">
    <property type="entry name" value="Sig_transdc_resp-reg_C-effctor"/>
</dbReference>
<keyword evidence="2" id="KW-0238">DNA-binding</keyword>
<dbReference type="SMART" id="SM00421">
    <property type="entry name" value="HTH_LUXR"/>
    <property type="match status" value="1"/>
</dbReference>
<feature type="domain" description="HTH luxR-type" evidence="4">
    <location>
        <begin position="141"/>
        <end position="206"/>
    </location>
</feature>
<dbReference type="Pfam" id="PF00196">
    <property type="entry name" value="GerE"/>
    <property type="match status" value="1"/>
</dbReference>
<dbReference type="PATRIC" id="fig|926550.5.peg.3799"/>
<evidence type="ECO:0000313" key="5">
    <source>
        <dbReference type="EMBL" id="BAM01565.1"/>
    </source>
</evidence>
<keyword evidence="1" id="KW-0805">Transcription regulation</keyword>
<gene>
    <name evidence="5" type="ordered locus">CLDAP_35250</name>
</gene>
<keyword evidence="6" id="KW-1185">Reference proteome</keyword>
<dbReference type="PANTHER" id="PTHR44688">
    <property type="entry name" value="DNA-BINDING TRANSCRIPTIONAL ACTIVATOR DEVR_DOSR"/>
    <property type="match status" value="1"/>
</dbReference>
<dbReference type="CDD" id="cd06170">
    <property type="entry name" value="LuxR_C_like"/>
    <property type="match status" value="1"/>
</dbReference>
<protein>
    <submittedName>
        <fullName evidence="5">Putative NarL family two-component response regulator</fullName>
    </submittedName>
</protein>
<dbReference type="GO" id="GO:0006355">
    <property type="term" value="P:regulation of DNA-templated transcription"/>
    <property type="evidence" value="ECO:0007669"/>
    <property type="project" value="InterPro"/>
</dbReference>
<evidence type="ECO:0000313" key="6">
    <source>
        <dbReference type="Proteomes" id="UP000007880"/>
    </source>
</evidence>
<name>I0I8H7_CALAS</name>
<dbReference type="STRING" id="926550.CLDAP_35250"/>
<dbReference type="Proteomes" id="UP000007880">
    <property type="component" value="Chromosome"/>
</dbReference>
<sequence>MSEAVQTLIVAEDPLARAGLMAMLTQTAGVFVVGQASEEGASDAVRAFAHLEAVLWDLGWMSDGPLPALTQFIETHAVPVVVLLGDPALVGAVRAAGVQGLLRRTASAAQIAAALQAVVHALFVFDETLLTGMPTATTLAAVELAEPLTGRELEVLRLLAEGLSNKEIAHALGISEHTAKFHVNAILAKLGAQSRTEAVVKAMRAGLIWL</sequence>
<dbReference type="Gene3D" id="3.40.50.2300">
    <property type="match status" value="1"/>
</dbReference>
<dbReference type="EMBL" id="AP012337">
    <property type="protein sequence ID" value="BAM01565.1"/>
    <property type="molecule type" value="Genomic_DNA"/>
</dbReference>
<dbReference type="eggNOG" id="COG2197">
    <property type="taxonomic scope" value="Bacteria"/>
</dbReference>
<dbReference type="InterPro" id="IPR000792">
    <property type="entry name" value="Tscrpt_reg_LuxR_C"/>
</dbReference>
<evidence type="ECO:0000256" key="1">
    <source>
        <dbReference type="ARBA" id="ARBA00023015"/>
    </source>
</evidence>
<keyword evidence="3" id="KW-0804">Transcription</keyword>
<dbReference type="InterPro" id="IPR036388">
    <property type="entry name" value="WH-like_DNA-bd_sf"/>
</dbReference>
<dbReference type="KEGG" id="cap:CLDAP_35250"/>
<dbReference type="InterPro" id="IPR011006">
    <property type="entry name" value="CheY-like_superfamily"/>
</dbReference>
<dbReference type="HOGENOM" id="CLU_000445_90_10_0"/>
<dbReference type="PROSITE" id="PS50043">
    <property type="entry name" value="HTH_LUXR_2"/>
    <property type="match status" value="1"/>
</dbReference>
<dbReference type="PANTHER" id="PTHR44688:SF25">
    <property type="entry name" value="HTH LUXR-TYPE DOMAIN-CONTAINING PROTEIN"/>
    <property type="match status" value="1"/>
</dbReference>
<dbReference type="GO" id="GO:0003677">
    <property type="term" value="F:DNA binding"/>
    <property type="evidence" value="ECO:0007669"/>
    <property type="project" value="UniProtKB-KW"/>
</dbReference>
<dbReference type="PRINTS" id="PR00038">
    <property type="entry name" value="HTHLUXR"/>
</dbReference>
<proteinExistence type="predicted"/>
<accession>I0I8H7</accession>
<evidence type="ECO:0000256" key="3">
    <source>
        <dbReference type="ARBA" id="ARBA00023163"/>
    </source>
</evidence>
<dbReference type="RefSeq" id="WP_014434791.1">
    <property type="nucleotide sequence ID" value="NC_017079.1"/>
</dbReference>
<organism evidence="5 6">
    <name type="scientific">Caldilinea aerophila (strain DSM 14535 / JCM 11387 / NBRC 104270 / STL-6-O1)</name>
    <dbReference type="NCBI Taxonomy" id="926550"/>
    <lineage>
        <taxon>Bacteria</taxon>
        <taxon>Bacillati</taxon>
        <taxon>Chloroflexota</taxon>
        <taxon>Caldilineae</taxon>
        <taxon>Caldilineales</taxon>
        <taxon>Caldilineaceae</taxon>
        <taxon>Caldilinea</taxon>
    </lineage>
</organism>
<dbReference type="SUPFAM" id="SSF52172">
    <property type="entry name" value="CheY-like"/>
    <property type="match status" value="1"/>
</dbReference>
<dbReference type="SUPFAM" id="SSF46894">
    <property type="entry name" value="C-terminal effector domain of the bipartite response regulators"/>
    <property type="match status" value="1"/>
</dbReference>
<evidence type="ECO:0000259" key="4">
    <source>
        <dbReference type="PROSITE" id="PS50043"/>
    </source>
</evidence>